<feature type="compositionally biased region" description="Polar residues" evidence="1">
    <location>
        <begin position="1"/>
        <end position="13"/>
    </location>
</feature>
<reference evidence="2" key="1">
    <citation type="submission" date="2023-10" db="EMBL/GenBank/DDBJ databases">
        <authorList>
            <person name="Noh H."/>
        </authorList>
    </citation>
    <scope>NUCLEOTIDE SEQUENCE</scope>
    <source>
        <strain evidence="2">DUCC4014</strain>
    </source>
</reference>
<accession>A0AAF0YBH6</accession>
<sequence>MSTPAPTSRSSNPKPHPDWRKGDFTILSSDGVKFQVDKLHVFAASPVFRGGQDFAPGEQQLFVDFSDADIEHSGTVAAFLELVVHGRLRRDWAAMPPTAPCLAATHLVDFLRKYECDAALRTLRAVFAGELLHAVPTIPVNSNYSLETFALAVHLDDPELAAKAVQAHVTFVTAQRATKHLDGNNPHRGDTIDPLHSLNVVGPAPPQPVPVTPLRFSPRPTWVNSSVALPLPFGYMSPFPRCHSAAREQPKRPKRAGVSVSPKDIPLNMMPFIEGVYFWALSASCDESGRRWTTPTAPGAGAIKGTAPGEEAIELTSADGIVFKVPPSAITRAFPAGTANATAQTLHAALDLLTWGQLQAEWISFTLPERCRRIVALVCFLQECGCDGAIDTLKAKHGTDAENAHPRMQATFPLQAFVLGAAAGDAGFCERVIRGNDDAFTVTDSLDLTRDTARTAASLLSSYYWKCLARSHAVANGSKAKWATAFRNLVEEGPEDDDSVDEGGSVLSLAAVAFLGMGGGKIIQWAKEVSVLRANAWIALN</sequence>
<dbReference type="AlphaFoldDB" id="A0AAF0YBH6"/>
<evidence type="ECO:0000256" key="1">
    <source>
        <dbReference type="SAM" id="MobiDB-lite"/>
    </source>
</evidence>
<dbReference type="EMBL" id="CP086716">
    <property type="protein sequence ID" value="WOO80588.1"/>
    <property type="molecule type" value="Genomic_DNA"/>
</dbReference>
<name>A0AAF0YBH6_9TREE</name>
<organism evidence="2 3">
    <name type="scientific">Vanrija pseudolonga</name>
    <dbReference type="NCBI Taxonomy" id="143232"/>
    <lineage>
        <taxon>Eukaryota</taxon>
        <taxon>Fungi</taxon>
        <taxon>Dikarya</taxon>
        <taxon>Basidiomycota</taxon>
        <taxon>Agaricomycotina</taxon>
        <taxon>Tremellomycetes</taxon>
        <taxon>Trichosporonales</taxon>
        <taxon>Trichosporonaceae</taxon>
        <taxon>Vanrija</taxon>
    </lineage>
</organism>
<evidence type="ECO:0008006" key="4">
    <source>
        <dbReference type="Google" id="ProtNLM"/>
    </source>
</evidence>
<dbReference type="RefSeq" id="XP_062626620.1">
    <property type="nucleotide sequence ID" value="XM_062770636.1"/>
</dbReference>
<proteinExistence type="predicted"/>
<dbReference type="GeneID" id="87807354"/>
<gene>
    <name evidence="2" type="ORF">LOC62_03G004114</name>
</gene>
<keyword evidence="3" id="KW-1185">Reference proteome</keyword>
<evidence type="ECO:0000313" key="2">
    <source>
        <dbReference type="EMBL" id="WOO80588.1"/>
    </source>
</evidence>
<feature type="region of interest" description="Disordered" evidence="1">
    <location>
        <begin position="1"/>
        <end position="20"/>
    </location>
</feature>
<dbReference type="Proteomes" id="UP000827549">
    <property type="component" value="Chromosome 3"/>
</dbReference>
<evidence type="ECO:0000313" key="3">
    <source>
        <dbReference type="Proteomes" id="UP000827549"/>
    </source>
</evidence>
<protein>
    <recommendedName>
        <fullName evidence="4">BTB domain-containing protein</fullName>
    </recommendedName>
</protein>